<dbReference type="EMBL" id="BMII01000012">
    <property type="protein sequence ID" value="GGB56535.1"/>
    <property type="molecule type" value="Genomic_DNA"/>
</dbReference>
<dbReference type="Gene3D" id="3.40.630.30">
    <property type="match status" value="1"/>
</dbReference>
<dbReference type="CDD" id="cd04301">
    <property type="entry name" value="NAT_SF"/>
    <property type="match status" value="1"/>
</dbReference>
<dbReference type="RefSeq" id="WP_188738856.1">
    <property type="nucleotide sequence ID" value="NZ_BMII01000012.1"/>
</dbReference>
<feature type="domain" description="N-acetyltransferase" evidence="1">
    <location>
        <begin position="73"/>
        <end position="151"/>
    </location>
</feature>
<accession>A0ABQ1J3I2</accession>
<proteinExistence type="predicted"/>
<dbReference type="Proteomes" id="UP000617555">
    <property type="component" value="Unassembled WGS sequence"/>
</dbReference>
<dbReference type="InterPro" id="IPR000182">
    <property type="entry name" value="GNAT_dom"/>
</dbReference>
<dbReference type="InterPro" id="IPR016181">
    <property type="entry name" value="Acyl_CoA_acyltransferase"/>
</dbReference>
<evidence type="ECO:0000259" key="1">
    <source>
        <dbReference type="Pfam" id="PF00583"/>
    </source>
</evidence>
<sequence>MIYIRWVDTNLPTQYEQHATSLQQKKQWSAVKLFYRQHMAYARVSLKESVAVIYQHKATTFNTQSQLADQHNMADSTVISDTEVTKTGNIIAAVRIKHLGQYQLISGLLVAPEQRRKALATKLLNFIAPALTPQKCFLFTNISLQRLYQQQQFQLVSQQNMANLPAEIAQLHQRYHNDDRPLIVMQLQCPSDIA</sequence>
<organism evidence="2 3">
    <name type="scientific">Shewanella inventionis</name>
    <dbReference type="NCBI Taxonomy" id="1738770"/>
    <lineage>
        <taxon>Bacteria</taxon>
        <taxon>Pseudomonadati</taxon>
        <taxon>Pseudomonadota</taxon>
        <taxon>Gammaproteobacteria</taxon>
        <taxon>Alteromonadales</taxon>
        <taxon>Shewanellaceae</taxon>
        <taxon>Shewanella</taxon>
    </lineage>
</organism>
<keyword evidence="3" id="KW-1185">Reference proteome</keyword>
<dbReference type="Pfam" id="PF00583">
    <property type="entry name" value="Acetyltransf_1"/>
    <property type="match status" value="1"/>
</dbReference>
<reference evidence="3" key="1">
    <citation type="journal article" date="2019" name="Int. J. Syst. Evol. Microbiol.">
        <title>The Global Catalogue of Microorganisms (GCM) 10K type strain sequencing project: providing services to taxonomists for standard genome sequencing and annotation.</title>
        <authorList>
            <consortium name="The Broad Institute Genomics Platform"/>
            <consortium name="The Broad Institute Genome Sequencing Center for Infectious Disease"/>
            <person name="Wu L."/>
            <person name="Ma J."/>
        </authorList>
    </citation>
    <scope>NUCLEOTIDE SEQUENCE [LARGE SCALE GENOMIC DNA]</scope>
    <source>
        <strain evidence="3">CGMCC 1.15339</strain>
    </source>
</reference>
<name>A0ABQ1J3I2_9GAMM</name>
<evidence type="ECO:0000313" key="3">
    <source>
        <dbReference type="Proteomes" id="UP000617555"/>
    </source>
</evidence>
<protein>
    <recommendedName>
        <fullName evidence="1">N-acetyltransferase domain-containing protein</fullName>
    </recommendedName>
</protein>
<evidence type="ECO:0000313" key="2">
    <source>
        <dbReference type="EMBL" id="GGB56535.1"/>
    </source>
</evidence>
<gene>
    <name evidence="2" type="ORF">GCM10011607_16420</name>
</gene>
<dbReference type="SUPFAM" id="SSF55729">
    <property type="entry name" value="Acyl-CoA N-acyltransferases (Nat)"/>
    <property type="match status" value="1"/>
</dbReference>
<comment type="caution">
    <text evidence="2">The sequence shown here is derived from an EMBL/GenBank/DDBJ whole genome shotgun (WGS) entry which is preliminary data.</text>
</comment>